<name>B8X458_HORVV</name>
<dbReference type="EMBL" id="FJ156746">
    <property type="protein sequence ID" value="ACJ44992.1"/>
    <property type="molecule type" value="Genomic_DNA"/>
</dbReference>
<protein>
    <submittedName>
        <fullName evidence="3">BLN2</fullName>
    </submittedName>
    <submittedName>
        <fullName evidence="4">Predicted protein</fullName>
    </submittedName>
</protein>
<dbReference type="EMBL" id="FJ156745">
    <property type="protein sequence ID" value="ACJ44991.1"/>
    <property type="molecule type" value="Genomic_DNA"/>
</dbReference>
<organism evidence="3">
    <name type="scientific">Hordeum vulgare subsp. vulgare</name>
    <name type="common">Domesticated barley</name>
    <dbReference type="NCBI Taxonomy" id="112509"/>
    <lineage>
        <taxon>Eukaryota</taxon>
        <taxon>Viridiplantae</taxon>
        <taxon>Streptophyta</taxon>
        <taxon>Embryophyta</taxon>
        <taxon>Tracheophyta</taxon>
        <taxon>Spermatophyta</taxon>
        <taxon>Magnoliopsida</taxon>
        <taxon>Liliopsida</taxon>
        <taxon>Poales</taxon>
        <taxon>Poaceae</taxon>
        <taxon>BOP clade</taxon>
        <taxon>Pooideae</taxon>
        <taxon>Triticodae</taxon>
        <taxon>Triticeae</taxon>
        <taxon>Hordeinae</taxon>
        <taxon>Hordeum</taxon>
    </lineage>
</organism>
<evidence type="ECO:0000313" key="3">
    <source>
        <dbReference type="EMBL" id="ACJ44991.1"/>
    </source>
</evidence>
<reference evidence="4" key="2">
    <citation type="journal article" date="2011" name="Plant Physiol.">
        <title>Comprehensive sequence analysis of 24,783 barley full-length cDNAs derived from 12 clone libraries.</title>
        <authorList>
            <person name="Matsumoto T."/>
            <person name="Tanaka T."/>
            <person name="Sakai H."/>
            <person name="Amano N."/>
            <person name="Kanamori H."/>
            <person name="Kurita K."/>
            <person name="Kikuta A."/>
            <person name="Kamiya K."/>
            <person name="Yamamoto M."/>
            <person name="Ikawa H."/>
            <person name="Fujii N."/>
            <person name="Hori K."/>
            <person name="Itoh T."/>
            <person name="Sato K."/>
        </authorList>
    </citation>
    <scope>NUCLEOTIDE SEQUENCE</scope>
</reference>
<dbReference type="AlphaFoldDB" id="B8X458"/>
<evidence type="ECO:0000313" key="4">
    <source>
        <dbReference type="EMBL" id="BAJ98403.1"/>
    </source>
</evidence>
<feature type="signal peptide" evidence="2">
    <location>
        <begin position="1"/>
        <end position="29"/>
    </location>
</feature>
<dbReference type="EMBL" id="FJ156749">
    <property type="protein sequence ID" value="ACJ44995.1"/>
    <property type="molecule type" value="Genomic_DNA"/>
</dbReference>
<proteinExistence type="evidence at transcript level"/>
<dbReference type="EMBL" id="FJ156747">
    <property type="protein sequence ID" value="ACJ44993.1"/>
    <property type="molecule type" value="Genomic_DNA"/>
</dbReference>
<feature type="region of interest" description="Disordered" evidence="1">
    <location>
        <begin position="31"/>
        <end position="54"/>
    </location>
</feature>
<keyword evidence="2" id="KW-0732">Signal</keyword>
<reference evidence="3" key="1">
    <citation type="journal article" date="2009" name="Plant Physiol.">
        <title>Blufensin1 negatively impacts basal defense in response to barley powdery mildew.</title>
        <authorList>
            <person name="Meng Y."/>
            <person name="Moscou M.J."/>
            <person name="Wise R.P."/>
        </authorList>
    </citation>
    <scope>NUCLEOTIDE SEQUENCE</scope>
    <source>
        <tissue evidence="3">Leaf</tissue>
    </source>
</reference>
<gene>
    <name evidence="3" type="primary">Bln2</name>
</gene>
<evidence type="ECO:0000256" key="2">
    <source>
        <dbReference type="SAM" id="SignalP"/>
    </source>
</evidence>
<dbReference type="EMBL" id="FJ156748">
    <property type="protein sequence ID" value="ACJ44994.1"/>
    <property type="molecule type" value="Genomic_DNA"/>
</dbReference>
<evidence type="ECO:0000256" key="1">
    <source>
        <dbReference type="SAM" id="MobiDB-lite"/>
    </source>
</evidence>
<feature type="chain" id="PRO_5008950292" evidence="2">
    <location>
        <begin position="30"/>
        <end position="54"/>
    </location>
</feature>
<sequence length="54" mass="5609">MMANKYSASSVRVMLVLLVLLVFVGTILGQRGGPSTCDDSGPIQQSCPPIRGGS</sequence>
<accession>B8X458</accession>
<dbReference type="EMBL" id="AK367200">
    <property type="protein sequence ID" value="BAJ98403.1"/>
    <property type="molecule type" value="mRNA"/>
</dbReference>